<keyword evidence="9" id="KW-1185">Reference proteome</keyword>
<accession>A0A1G8ZA62</accession>
<dbReference type="InterPro" id="IPR029063">
    <property type="entry name" value="SAM-dependent_MTases_sf"/>
</dbReference>
<dbReference type="GO" id="GO:0032259">
    <property type="term" value="P:methylation"/>
    <property type="evidence" value="ECO:0007669"/>
    <property type="project" value="UniProtKB-KW"/>
</dbReference>
<dbReference type="InterPro" id="IPR036804">
    <property type="entry name" value="CheR_N_sf"/>
</dbReference>
<reference evidence="8 9" key="1">
    <citation type="submission" date="2016-10" db="EMBL/GenBank/DDBJ databases">
        <authorList>
            <person name="de Groot N.N."/>
        </authorList>
    </citation>
    <scope>NUCLEOTIDE SEQUENCE [LARGE SCALE GENOMIC DNA]</scope>
    <source>
        <strain evidence="8 9">JCM 21544</strain>
    </source>
</reference>
<feature type="domain" description="CheR-type methyltransferase" evidence="7">
    <location>
        <begin position="3"/>
        <end position="270"/>
    </location>
</feature>
<evidence type="ECO:0000313" key="8">
    <source>
        <dbReference type="EMBL" id="SDK11544.1"/>
    </source>
</evidence>
<keyword evidence="2 5" id="KW-0489">Methyltransferase</keyword>
<dbReference type="PANTHER" id="PTHR24422:SF26">
    <property type="entry name" value="CHEMOTAXIS PROTEIN METHYLTRANSFERASE"/>
    <property type="match status" value="1"/>
</dbReference>
<gene>
    <name evidence="8" type="ORF">SAMN05216186_104240</name>
</gene>
<name>A0A1G8ZA62_9PSED</name>
<proteinExistence type="predicted"/>
<feature type="binding site" evidence="6">
    <location>
        <position position="80"/>
    </location>
    <ligand>
        <name>S-adenosyl-L-methionine</name>
        <dbReference type="ChEBI" id="CHEBI:59789"/>
    </ligand>
</feature>
<dbReference type="PRINTS" id="PR00996">
    <property type="entry name" value="CHERMTFRASE"/>
</dbReference>
<evidence type="ECO:0000256" key="4">
    <source>
        <dbReference type="ARBA" id="ARBA00022691"/>
    </source>
</evidence>
<feature type="binding site" evidence="6">
    <location>
        <position position="117"/>
    </location>
    <ligand>
        <name>S-adenosyl-L-methionine</name>
        <dbReference type="ChEBI" id="CHEBI:59789"/>
    </ligand>
</feature>
<evidence type="ECO:0000313" key="9">
    <source>
        <dbReference type="Proteomes" id="UP000198706"/>
    </source>
</evidence>
<dbReference type="InterPro" id="IPR022642">
    <property type="entry name" value="CheR_C"/>
</dbReference>
<evidence type="ECO:0000256" key="5">
    <source>
        <dbReference type="PIRNR" id="PIRNR000410"/>
    </source>
</evidence>
<protein>
    <recommendedName>
        <fullName evidence="5">Chemotaxis protein methyltransferase</fullName>
        <ecNumber evidence="5">2.1.1.80</ecNumber>
    </recommendedName>
</protein>
<dbReference type="CDD" id="cd02440">
    <property type="entry name" value="AdoMet_MTases"/>
    <property type="match status" value="1"/>
</dbReference>
<dbReference type="Pfam" id="PF01739">
    <property type="entry name" value="CheR"/>
    <property type="match status" value="1"/>
</dbReference>
<comment type="catalytic activity">
    <reaction evidence="1 5">
        <text>L-glutamyl-[protein] + S-adenosyl-L-methionine = [protein]-L-glutamate 5-O-methyl ester + S-adenosyl-L-homocysteine</text>
        <dbReference type="Rhea" id="RHEA:24452"/>
        <dbReference type="Rhea" id="RHEA-COMP:10208"/>
        <dbReference type="Rhea" id="RHEA-COMP:10311"/>
        <dbReference type="ChEBI" id="CHEBI:29973"/>
        <dbReference type="ChEBI" id="CHEBI:57856"/>
        <dbReference type="ChEBI" id="CHEBI:59789"/>
        <dbReference type="ChEBI" id="CHEBI:82795"/>
        <dbReference type="EC" id="2.1.1.80"/>
    </reaction>
</comment>
<evidence type="ECO:0000256" key="2">
    <source>
        <dbReference type="ARBA" id="ARBA00022603"/>
    </source>
</evidence>
<dbReference type="GO" id="GO:0008983">
    <property type="term" value="F:protein-glutamate O-methyltransferase activity"/>
    <property type="evidence" value="ECO:0007669"/>
    <property type="project" value="UniProtKB-EC"/>
</dbReference>
<dbReference type="SUPFAM" id="SSF47757">
    <property type="entry name" value="Chemotaxis receptor methyltransferase CheR, N-terminal domain"/>
    <property type="match status" value="1"/>
</dbReference>
<dbReference type="SMART" id="SM00138">
    <property type="entry name" value="MeTrc"/>
    <property type="match status" value="1"/>
</dbReference>
<keyword evidence="4 5" id="KW-0949">S-adenosyl-L-methionine</keyword>
<feature type="binding site" evidence="6">
    <location>
        <position position="140"/>
    </location>
    <ligand>
        <name>S-adenosyl-L-methionine</name>
        <dbReference type="ChEBI" id="CHEBI:59789"/>
    </ligand>
</feature>
<dbReference type="InterPro" id="IPR022641">
    <property type="entry name" value="CheR_N"/>
</dbReference>
<dbReference type="EMBL" id="FNFD01000004">
    <property type="protein sequence ID" value="SDK11544.1"/>
    <property type="molecule type" value="Genomic_DNA"/>
</dbReference>
<organism evidence="8 9">
    <name type="scientific">Pseudomonas indica</name>
    <dbReference type="NCBI Taxonomy" id="137658"/>
    <lineage>
        <taxon>Bacteria</taxon>
        <taxon>Pseudomonadati</taxon>
        <taxon>Pseudomonadota</taxon>
        <taxon>Gammaproteobacteria</taxon>
        <taxon>Pseudomonadales</taxon>
        <taxon>Pseudomonadaceae</taxon>
        <taxon>Pseudomonas</taxon>
    </lineage>
</organism>
<feature type="binding site" evidence="6">
    <location>
        <begin position="216"/>
        <end position="217"/>
    </location>
    <ligand>
        <name>S-adenosyl-L-methionine</name>
        <dbReference type="ChEBI" id="CHEBI:59789"/>
    </ligand>
</feature>
<dbReference type="PROSITE" id="PS50123">
    <property type="entry name" value="CHER"/>
    <property type="match status" value="1"/>
</dbReference>
<comment type="function">
    <text evidence="5">Methylation of the membrane-bound methyl-accepting chemotaxis proteins (MCP) to form gamma-glutamyl methyl ester residues in MCP.</text>
</comment>
<dbReference type="AlphaFoldDB" id="A0A1G8ZA62"/>
<feature type="binding site" evidence="6">
    <location>
        <position position="82"/>
    </location>
    <ligand>
        <name>S-adenosyl-L-methionine</name>
        <dbReference type="ChEBI" id="CHEBI:59789"/>
    </ligand>
</feature>
<feature type="binding site" evidence="6">
    <location>
        <begin position="198"/>
        <end position="199"/>
    </location>
    <ligand>
        <name>S-adenosyl-L-methionine</name>
        <dbReference type="ChEBI" id="CHEBI:59789"/>
    </ligand>
</feature>
<evidence type="ECO:0000259" key="7">
    <source>
        <dbReference type="PROSITE" id="PS50123"/>
    </source>
</evidence>
<dbReference type="InterPro" id="IPR026024">
    <property type="entry name" value="Chemotaxis_MeTrfase_CheR"/>
</dbReference>
<dbReference type="InterPro" id="IPR000780">
    <property type="entry name" value="CheR_MeTrfase"/>
</dbReference>
<keyword evidence="3 5" id="KW-0808">Transferase</keyword>
<evidence type="ECO:0000256" key="1">
    <source>
        <dbReference type="ARBA" id="ARBA00001541"/>
    </source>
</evidence>
<dbReference type="Pfam" id="PF03705">
    <property type="entry name" value="CheR_N"/>
    <property type="match status" value="1"/>
</dbReference>
<evidence type="ECO:0000256" key="3">
    <source>
        <dbReference type="ARBA" id="ARBA00022679"/>
    </source>
</evidence>
<sequence>MMSSSHLPKLSDQDFRFLQQLMLEESGIRMAEQKRTLMAGRLMGRLRALELRDYSQYLRLLTRPESREERRTVIDLLTTNETYFFREPQHFTVLGDWVAAQRRPLHMWSAASSSGEEAFSMAMTVAENARTQDWSIFASDISRRVLERARSATYSIDQAGQFPPGWLKRYCLRGVEESEGLLRINQPLRHRVTFAEVNLMRPLPQEIGPFDVIFLRNVLIYFASEQKRAIAVRLLERLRPGGLFFIGHAESLHGFDLPLRTVRPSVFERL</sequence>
<dbReference type="Gene3D" id="1.10.155.10">
    <property type="entry name" value="Chemotaxis receptor methyltransferase CheR, N-terminal domain"/>
    <property type="match status" value="1"/>
</dbReference>
<dbReference type="InterPro" id="IPR050903">
    <property type="entry name" value="Bact_Chemotaxis_MeTrfase"/>
</dbReference>
<feature type="binding site" evidence="6">
    <location>
        <position position="86"/>
    </location>
    <ligand>
        <name>S-adenosyl-L-methionine</name>
        <dbReference type="ChEBI" id="CHEBI:59789"/>
    </ligand>
</feature>
<dbReference type="STRING" id="137658.SAMN05216186_104240"/>
<dbReference type="Gene3D" id="3.40.50.150">
    <property type="entry name" value="Vaccinia Virus protein VP39"/>
    <property type="match status" value="1"/>
</dbReference>
<dbReference type="Proteomes" id="UP000198706">
    <property type="component" value="Unassembled WGS sequence"/>
</dbReference>
<dbReference type="PIRSF" id="PIRSF000410">
    <property type="entry name" value="CheR"/>
    <property type="match status" value="1"/>
</dbReference>
<dbReference type="EC" id="2.1.1.80" evidence="5"/>
<dbReference type="SUPFAM" id="SSF53335">
    <property type="entry name" value="S-adenosyl-L-methionine-dependent methyltransferases"/>
    <property type="match status" value="1"/>
</dbReference>
<dbReference type="PANTHER" id="PTHR24422">
    <property type="entry name" value="CHEMOTAXIS PROTEIN METHYLTRANSFERASE"/>
    <property type="match status" value="1"/>
</dbReference>
<evidence type="ECO:0000256" key="6">
    <source>
        <dbReference type="PIRSR" id="PIRSR000410-1"/>
    </source>
</evidence>